<evidence type="ECO:0000313" key="2">
    <source>
        <dbReference type="Proteomes" id="UP000195667"/>
    </source>
</evidence>
<name>A0A1R4GZP0_9GAMM</name>
<accession>A0A1R4GZP0</accession>
<reference evidence="2" key="1">
    <citation type="submission" date="2017-02" db="EMBL/GenBank/DDBJ databases">
        <authorList>
            <person name="Daims H."/>
        </authorList>
    </citation>
    <scope>NUCLEOTIDE SEQUENCE [LARGE SCALE GENOMIC DNA]</scope>
</reference>
<protein>
    <submittedName>
        <fullName evidence="1">Uncharacterized protein</fullName>
    </submittedName>
</protein>
<proteinExistence type="predicted"/>
<sequence length="42" mass="4757">MSGFFVLTVQSLTRILAIPHQLSSNSLRICYNTQSVFLLRSN</sequence>
<gene>
    <name evidence="1" type="ORF">CRENPOLYSF1_1110012</name>
</gene>
<dbReference type="AlphaFoldDB" id="A0A1R4GZP0"/>
<dbReference type="EMBL" id="FUKI01000015">
    <property type="protein sequence ID" value="SJM89447.1"/>
    <property type="molecule type" value="Genomic_DNA"/>
</dbReference>
<evidence type="ECO:0000313" key="1">
    <source>
        <dbReference type="EMBL" id="SJM89447.1"/>
    </source>
</evidence>
<organism evidence="1 2">
    <name type="scientific">Crenothrix polyspora</name>
    <dbReference type="NCBI Taxonomy" id="360316"/>
    <lineage>
        <taxon>Bacteria</taxon>
        <taxon>Pseudomonadati</taxon>
        <taxon>Pseudomonadota</taxon>
        <taxon>Gammaproteobacteria</taxon>
        <taxon>Methylococcales</taxon>
        <taxon>Crenotrichaceae</taxon>
        <taxon>Crenothrix</taxon>
    </lineage>
</organism>
<dbReference type="Proteomes" id="UP000195667">
    <property type="component" value="Unassembled WGS sequence"/>
</dbReference>
<keyword evidence="2" id="KW-1185">Reference proteome</keyword>